<sequence length="300" mass="33642">MSVRTKWLALTLALLVTLCYSFVALVNFVHVDTNYTVHQRDNLLHIAQTHHTSVQDLTQANHQSSSFLRIHHTLDIPTPDTATSPVSKPRRFQAHSQSVLNTHKTHRQKVNEPSFTVIHTVQPGDTLWHLAVVNHTTVANLTAINQLHSDIIYPGQKLRVYIGTKAAYQKVVLKQYAKVGLPINLVPIYQAAGKKYDIPWNVLAAIHRVETHFSTGYVVSYAGAEGPMQFMPATFQEYAVRAPGQTGAPDINNVDDAIYTCAHMLQADGYRKNPVAALYAYNHSFTYVHNVLAFARHFEV</sequence>
<dbReference type="GO" id="GO:0008932">
    <property type="term" value="F:lytic endotransglycosylase activity"/>
    <property type="evidence" value="ECO:0007669"/>
    <property type="project" value="TreeGrafter"/>
</dbReference>
<dbReference type="Pfam" id="PF01464">
    <property type="entry name" value="SLT"/>
    <property type="match status" value="1"/>
</dbReference>
<dbReference type="AlphaFoldDB" id="A0A9X7VV52"/>
<evidence type="ECO:0000313" key="2">
    <source>
        <dbReference type="EMBL" id="QSO45726.1"/>
    </source>
</evidence>
<dbReference type="SUPFAM" id="SSF54106">
    <property type="entry name" value="LysM domain"/>
    <property type="match status" value="2"/>
</dbReference>
<dbReference type="CDD" id="cd00118">
    <property type="entry name" value="LysM"/>
    <property type="match status" value="2"/>
</dbReference>
<dbReference type="Pfam" id="PF01476">
    <property type="entry name" value="LysM"/>
    <property type="match status" value="2"/>
</dbReference>
<dbReference type="Proteomes" id="UP000663505">
    <property type="component" value="Chromosome"/>
</dbReference>
<dbReference type="InterPro" id="IPR023346">
    <property type="entry name" value="Lysozyme-like_dom_sf"/>
</dbReference>
<dbReference type="KEGG" id="afx:JZ786_14335"/>
<accession>A0A9X7VV52</accession>
<dbReference type="CDD" id="cd13399">
    <property type="entry name" value="Slt35-like"/>
    <property type="match status" value="1"/>
</dbReference>
<dbReference type="Gene3D" id="1.10.530.10">
    <property type="match status" value="1"/>
</dbReference>
<keyword evidence="3" id="KW-1185">Reference proteome</keyword>
<dbReference type="SMART" id="SM00257">
    <property type="entry name" value="LysM"/>
    <property type="match status" value="2"/>
</dbReference>
<evidence type="ECO:0000313" key="3">
    <source>
        <dbReference type="Proteomes" id="UP000663505"/>
    </source>
</evidence>
<dbReference type="EMBL" id="CP071182">
    <property type="protein sequence ID" value="QSO45726.1"/>
    <property type="molecule type" value="Genomic_DNA"/>
</dbReference>
<reference evidence="2 3" key="1">
    <citation type="submission" date="2021-02" db="EMBL/GenBank/DDBJ databases">
        <title>Alicyclobacillus curvatus sp. nov. and Alicyclobacillus mengziensis sp. nov., two acidophilic bacteria isolated from acid mine drainage.</title>
        <authorList>
            <person name="Huang Y."/>
        </authorList>
    </citation>
    <scope>NUCLEOTIDE SEQUENCE [LARGE SCALE GENOMIC DNA]</scope>
    <source>
        <strain evidence="2 3">S30H14</strain>
    </source>
</reference>
<protein>
    <submittedName>
        <fullName evidence="2">LysM peptidoglycan-binding domain-containing protein</fullName>
    </submittedName>
</protein>
<dbReference type="PROSITE" id="PS51782">
    <property type="entry name" value="LYSM"/>
    <property type="match status" value="1"/>
</dbReference>
<dbReference type="RefSeq" id="WP_206655095.1">
    <property type="nucleotide sequence ID" value="NZ_CP071182.1"/>
</dbReference>
<feature type="domain" description="LysM" evidence="1">
    <location>
        <begin position="117"/>
        <end position="160"/>
    </location>
</feature>
<gene>
    <name evidence="2" type="ORF">JZ786_14335</name>
</gene>
<dbReference type="InterPro" id="IPR018392">
    <property type="entry name" value="LysM"/>
</dbReference>
<name>A0A9X7VV52_9BACL</name>
<organism evidence="2 3">
    <name type="scientific">Alicyclobacillus mengziensis</name>
    <dbReference type="NCBI Taxonomy" id="2931921"/>
    <lineage>
        <taxon>Bacteria</taxon>
        <taxon>Bacillati</taxon>
        <taxon>Bacillota</taxon>
        <taxon>Bacilli</taxon>
        <taxon>Bacillales</taxon>
        <taxon>Alicyclobacillaceae</taxon>
        <taxon>Alicyclobacillus</taxon>
    </lineage>
</organism>
<evidence type="ECO:0000259" key="1">
    <source>
        <dbReference type="PROSITE" id="PS51782"/>
    </source>
</evidence>
<dbReference type="PANTHER" id="PTHR33734:SF22">
    <property type="entry name" value="MEMBRANE-BOUND LYTIC MUREIN TRANSGLYCOSYLASE D"/>
    <property type="match status" value="1"/>
</dbReference>
<dbReference type="SUPFAM" id="SSF53955">
    <property type="entry name" value="Lysozyme-like"/>
    <property type="match status" value="1"/>
</dbReference>
<dbReference type="InterPro" id="IPR008258">
    <property type="entry name" value="Transglycosylase_SLT_dom_1"/>
</dbReference>
<dbReference type="PANTHER" id="PTHR33734">
    <property type="entry name" value="LYSM DOMAIN-CONTAINING GPI-ANCHORED PROTEIN 2"/>
    <property type="match status" value="1"/>
</dbReference>
<proteinExistence type="predicted"/>
<dbReference type="InterPro" id="IPR036779">
    <property type="entry name" value="LysM_dom_sf"/>
</dbReference>
<dbReference type="Gene3D" id="3.10.350.10">
    <property type="entry name" value="LysM domain"/>
    <property type="match status" value="2"/>
</dbReference>